<name>A0ABP9B7S1_9MICC</name>
<proteinExistence type="predicted"/>
<dbReference type="InterPro" id="IPR002725">
    <property type="entry name" value="YgjP-like_metallopeptidase"/>
</dbReference>
<dbReference type="Proteomes" id="UP001500187">
    <property type="component" value="Unassembled WGS sequence"/>
</dbReference>
<dbReference type="InterPro" id="IPR053136">
    <property type="entry name" value="UTP_pyrophosphatase-like"/>
</dbReference>
<dbReference type="Pfam" id="PF01863">
    <property type="entry name" value="YgjP-like"/>
    <property type="match status" value="1"/>
</dbReference>
<dbReference type="PANTHER" id="PTHR30399">
    <property type="entry name" value="UNCHARACTERIZED PROTEIN YGJP"/>
    <property type="match status" value="1"/>
</dbReference>
<accession>A0ABP9B7S1</accession>
<sequence length="187" mass="20970">MASSVQIIEAGEGRPEIEVVRSVRRRRTVQAQPLDDGRIRLLVPATSSQADVRDYIEKLLPKVQARRARKEATLQQVTSDDFLSGRTAQLRAQYLPECPEPASVRWVSNQKQQWGSATPAQLSIRISDVLQGAPIYALDAVLFHELCHLLEANHSPRFRALEARYPQLEKARAFLEGVTFGQRGKAS</sequence>
<dbReference type="Gene3D" id="3.30.2010.10">
    <property type="entry name" value="Metalloproteases ('zincins'), catalytic domain"/>
    <property type="match status" value="1"/>
</dbReference>
<comment type="caution">
    <text evidence="2">The sequence shown here is derived from an EMBL/GenBank/DDBJ whole genome shotgun (WGS) entry which is preliminary data.</text>
</comment>
<evidence type="ECO:0000313" key="2">
    <source>
        <dbReference type="EMBL" id="GAA4791188.1"/>
    </source>
</evidence>
<dbReference type="RefSeq" id="WP_251379084.1">
    <property type="nucleotide sequence ID" value="NZ_BAABKP010000001.1"/>
</dbReference>
<protein>
    <submittedName>
        <fullName evidence="2">M48 family metallopeptidase</fullName>
    </submittedName>
</protein>
<dbReference type="EMBL" id="BAABKP010000001">
    <property type="protein sequence ID" value="GAA4791188.1"/>
    <property type="molecule type" value="Genomic_DNA"/>
</dbReference>
<reference evidence="3" key="1">
    <citation type="journal article" date="2019" name="Int. J. Syst. Evol. Microbiol.">
        <title>The Global Catalogue of Microorganisms (GCM) 10K type strain sequencing project: providing services to taxonomists for standard genome sequencing and annotation.</title>
        <authorList>
            <consortium name="The Broad Institute Genomics Platform"/>
            <consortium name="The Broad Institute Genome Sequencing Center for Infectious Disease"/>
            <person name="Wu L."/>
            <person name="Ma J."/>
        </authorList>
    </citation>
    <scope>NUCLEOTIDE SEQUENCE [LARGE SCALE GENOMIC DNA]</scope>
    <source>
        <strain evidence="3">JCM 18541</strain>
    </source>
</reference>
<feature type="domain" description="YgjP-like metallopeptidase" evidence="1">
    <location>
        <begin position="97"/>
        <end position="175"/>
    </location>
</feature>
<dbReference type="CDD" id="cd07344">
    <property type="entry name" value="M48_yhfN_like"/>
    <property type="match status" value="1"/>
</dbReference>
<dbReference type="PANTHER" id="PTHR30399:SF1">
    <property type="entry name" value="UTP PYROPHOSPHATASE"/>
    <property type="match status" value="1"/>
</dbReference>
<evidence type="ECO:0000313" key="3">
    <source>
        <dbReference type="Proteomes" id="UP001500187"/>
    </source>
</evidence>
<gene>
    <name evidence="2" type="ORF">GCM10023352_06600</name>
</gene>
<keyword evidence="3" id="KW-1185">Reference proteome</keyword>
<evidence type="ECO:0000259" key="1">
    <source>
        <dbReference type="Pfam" id="PF01863"/>
    </source>
</evidence>
<organism evidence="2 3">
    <name type="scientific">Rothia endophytica</name>
    <dbReference type="NCBI Taxonomy" id="1324766"/>
    <lineage>
        <taxon>Bacteria</taxon>
        <taxon>Bacillati</taxon>
        <taxon>Actinomycetota</taxon>
        <taxon>Actinomycetes</taxon>
        <taxon>Micrococcales</taxon>
        <taxon>Micrococcaceae</taxon>
        <taxon>Rothia</taxon>
    </lineage>
</organism>